<evidence type="ECO:0000256" key="1">
    <source>
        <dbReference type="SAM" id="Phobius"/>
    </source>
</evidence>
<protein>
    <submittedName>
        <fullName evidence="2">DUF2970 domain-containing protein</fullName>
    </submittedName>
</protein>
<proteinExistence type="predicted"/>
<dbReference type="Pfam" id="PF11174">
    <property type="entry name" value="DUF2970"/>
    <property type="match status" value="1"/>
</dbReference>
<name>A0ABV1M4D1_9NEIS</name>
<reference evidence="2" key="1">
    <citation type="submission" date="2024-06" db="EMBL/GenBank/DDBJ databases">
        <title>Genome sequence of Vogesella sp. MAHUQ-64.</title>
        <authorList>
            <person name="Huq M.A."/>
        </authorList>
    </citation>
    <scope>NUCLEOTIDE SEQUENCE</scope>
    <source>
        <strain evidence="2">MAHUQ-64</strain>
    </source>
</reference>
<evidence type="ECO:0000313" key="3">
    <source>
        <dbReference type="Proteomes" id="UP001433638"/>
    </source>
</evidence>
<dbReference type="EMBL" id="JBEFLD010000002">
    <property type="protein sequence ID" value="MEQ6289799.1"/>
    <property type="molecule type" value="Genomic_DNA"/>
</dbReference>
<evidence type="ECO:0000313" key="2">
    <source>
        <dbReference type="EMBL" id="MEQ6289799.1"/>
    </source>
</evidence>
<accession>A0ABV1M4D1</accession>
<organism evidence="2 3">
    <name type="scientific">Vogesella oryzagri</name>
    <dbReference type="NCBI Taxonomy" id="3160864"/>
    <lineage>
        <taxon>Bacteria</taxon>
        <taxon>Pseudomonadati</taxon>
        <taxon>Pseudomonadota</taxon>
        <taxon>Betaproteobacteria</taxon>
        <taxon>Neisseriales</taxon>
        <taxon>Chromobacteriaceae</taxon>
        <taxon>Vogesella</taxon>
    </lineage>
</organism>
<keyword evidence="3" id="KW-1185">Reference proteome</keyword>
<keyword evidence="1" id="KW-0812">Transmembrane</keyword>
<keyword evidence="1" id="KW-1133">Transmembrane helix</keyword>
<keyword evidence="1" id="KW-0472">Membrane</keyword>
<feature type="transmembrane region" description="Helical" evidence="1">
    <location>
        <begin position="35"/>
        <end position="57"/>
    </location>
</feature>
<dbReference type="Proteomes" id="UP001433638">
    <property type="component" value="Unassembled WGS sequence"/>
</dbReference>
<dbReference type="RefSeq" id="WP_349584405.1">
    <property type="nucleotide sequence ID" value="NZ_JBEFLD010000002.1"/>
</dbReference>
<comment type="caution">
    <text evidence="2">The sequence shown here is derived from an EMBL/GenBank/DDBJ whole genome shotgun (WGS) entry which is preliminary data.</text>
</comment>
<sequence length="59" mass="6275">MNNPLQALRAVLSAFVGIRKGQSARQDRKLSFADVVTAAIVLVAMLIGLLLLLVQLVTG</sequence>
<dbReference type="InterPro" id="IPR021344">
    <property type="entry name" value="DUF2970"/>
</dbReference>
<gene>
    <name evidence="2" type="ORF">ABNW52_04140</name>
</gene>